<dbReference type="RefSeq" id="WP_093554584.1">
    <property type="nucleotide sequence ID" value="NZ_FPBO01000004.1"/>
</dbReference>
<dbReference type="InterPro" id="IPR006153">
    <property type="entry name" value="Cation/H_exchanger_TM"/>
</dbReference>
<evidence type="ECO:0000313" key="12">
    <source>
        <dbReference type="Proteomes" id="UP000199391"/>
    </source>
</evidence>
<feature type="transmembrane region" description="Helical" evidence="9">
    <location>
        <begin position="64"/>
        <end position="84"/>
    </location>
</feature>
<comment type="subcellular location">
    <subcellularLocation>
        <location evidence="1">Cell membrane</location>
        <topology evidence="1">Multi-pass membrane protein</topology>
    </subcellularLocation>
</comment>
<evidence type="ECO:0000256" key="4">
    <source>
        <dbReference type="ARBA" id="ARBA00022475"/>
    </source>
</evidence>
<evidence type="ECO:0000259" key="10">
    <source>
        <dbReference type="Pfam" id="PF00999"/>
    </source>
</evidence>
<dbReference type="InterPro" id="IPR038770">
    <property type="entry name" value="Na+/solute_symporter_sf"/>
</dbReference>
<feature type="domain" description="Cation/H+ exchanger transmembrane" evidence="10">
    <location>
        <begin position="329"/>
        <end position="430"/>
    </location>
</feature>
<protein>
    <submittedName>
        <fullName evidence="11">Sodium/proton antiporter, CPA1 family</fullName>
    </submittedName>
</protein>
<feature type="transmembrane region" description="Helical" evidence="9">
    <location>
        <begin position="345"/>
        <end position="364"/>
    </location>
</feature>
<dbReference type="GO" id="GO:0015297">
    <property type="term" value="F:antiporter activity"/>
    <property type="evidence" value="ECO:0007669"/>
    <property type="project" value="UniProtKB-KW"/>
</dbReference>
<keyword evidence="5 9" id="KW-0812">Transmembrane</keyword>
<evidence type="ECO:0000256" key="3">
    <source>
        <dbReference type="ARBA" id="ARBA00022449"/>
    </source>
</evidence>
<reference evidence="12" key="1">
    <citation type="submission" date="2016-10" db="EMBL/GenBank/DDBJ databases">
        <authorList>
            <person name="Varghese N."/>
            <person name="Submissions S."/>
        </authorList>
    </citation>
    <scope>NUCLEOTIDE SEQUENCE [LARGE SCALE GENOMIC DNA]</scope>
    <source>
        <strain evidence="12">CGMCC 1.11014</strain>
    </source>
</reference>
<keyword evidence="7" id="KW-0406">Ion transport</keyword>
<evidence type="ECO:0000256" key="1">
    <source>
        <dbReference type="ARBA" id="ARBA00004651"/>
    </source>
</evidence>
<dbReference type="GO" id="GO:1902600">
    <property type="term" value="P:proton transmembrane transport"/>
    <property type="evidence" value="ECO:0007669"/>
    <property type="project" value="InterPro"/>
</dbReference>
<dbReference type="STRING" id="1035707.SAMN05216552_1004107"/>
<evidence type="ECO:0000256" key="8">
    <source>
        <dbReference type="ARBA" id="ARBA00023136"/>
    </source>
</evidence>
<evidence type="ECO:0000313" key="11">
    <source>
        <dbReference type="EMBL" id="SFU51864.1"/>
    </source>
</evidence>
<feature type="transmembrane region" description="Helical" evidence="9">
    <location>
        <begin position="407"/>
        <end position="430"/>
    </location>
</feature>
<dbReference type="GO" id="GO:0005886">
    <property type="term" value="C:plasma membrane"/>
    <property type="evidence" value="ECO:0007669"/>
    <property type="project" value="UniProtKB-SubCell"/>
</dbReference>
<feature type="transmembrane region" description="Helical" evidence="9">
    <location>
        <begin position="6"/>
        <end position="25"/>
    </location>
</feature>
<evidence type="ECO:0000256" key="2">
    <source>
        <dbReference type="ARBA" id="ARBA00022448"/>
    </source>
</evidence>
<dbReference type="Pfam" id="PF00999">
    <property type="entry name" value="Na_H_Exchanger"/>
    <property type="match status" value="2"/>
</dbReference>
<feature type="domain" description="Cation/H+ exchanger transmembrane" evidence="10">
    <location>
        <begin position="22"/>
        <end position="268"/>
    </location>
</feature>
<evidence type="ECO:0000256" key="6">
    <source>
        <dbReference type="ARBA" id="ARBA00022989"/>
    </source>
</evidence>
<evidence type="ECO:0000256" key="9">
    <source>
        <dbReference type="SAM" id="Phobius"/>
    </source>
</evidence>
<feature type="transmembrane region" description="Helical" evidence="9">
    <location>
        <begin position="376"/>
        <end position="395"/>
    </location>
</feature>
<feature type="transmembrane region" description="Helical" evidence="9">
    <location>
        <begin position="96"/>
        <end position="129"/>
    </location>
</feature>
<dbReference type="PANTHER" id="PTHR32507:SF8">
    <property type="entry name" value="CNH1P"/>
    <property type="match status" value="1"/>
</dbReference>
<dbReference type="Gene3D" id="1.20.1530.20">
    <property type="match status" value="1"/>
</dbReference>
<keyword evidence="4" id="KW-1003">Cell membrane</keyword>
<keyword evidence="2" id="KW-0813">Transport</keyword>
<name>A0A1I7GTW0_9BURK</name>
<evidence type="ECO:0000256" key="7">
    <source>
        <dbReference type="ARBA" id="ARBA00023065"/>
    </source>
</evidence>
<dbReference type="EMBL" id="FPBO01000004">
    <property type="protein sequence ID" value="SFU51864.1"/>
    <property type="molecule type" value="Genomic_DNA"/>
</dbReference>
<organism evidence="11 12">
    <name type="scientific">Pseudoduganella namucuonensis</name>
    <dbReference type="NCBI Taxonomy" id="1035707"/>
    <lineage>
        <taxon>Bacteria</taxon>
        <taxon>Pseudomonadati</taxon>
        <taxon>Pseudomonadota</taxon>
        <taxon>Betaproteobacteria</taxon>
        <taxon>Burkholderiales</taxon>
        <taxon>Oxalobacteraceae</taxon>
        <taxon>Telluria group</taxon>
        <taxon>Pseudoduganella</taxon>
    </lineage>
</organism>
<keyword evidence="8 9" id="KW-0472">Membrane</keyword>
<dbReference type="AlphaFoldDB" id="A0A1I7GTW0"/>
<gene>
    <name evidence="11" type="ORF">SAMN05216552_1004107</name>
</gene>
<keyword evidence="3" id="KW-0050">Antiport</keyword>
<accession>A0A1I7GTW0</accession>
<feature type="transmembrane region" description="Helical" evidence="9">
    <location>
        <begin position="237"/>
        <end position="263"/>
    </location>
</feature>
<keyword evidence="12" id="KW-1185">Reference proteome</keyword>
<feature type="transmembrane region" description="Helical" evidence="9">
    <location>
        <begin position="32"/>
        <end position="52"/>
    </location>
</feature>
<feature type="transmembrane region" description="Helical" evidence="9">
    <location>
        <begin position="194"/>
        <end position="217"/>
    </location>
</feature>
<evidence type="ECO:0000256" key="5">
    <source>
        <dbReference type="ARBA" id="ARBA00022692"/>
    </source>
</evidence>
<dbReference type="Proteomes" id="UP000199391">
    <property type="component" value="Unassembled WGS sequence"/>
</dbReference>
<sequence length="436" mass="46363">MSTYHWFILIGCLMLARGLAATTLSRLPVTSAIVYLGVGLFLGPAVLGVFSVDPLKQAKLLEVMTELAVLISLFSAGVKMPVPFSLKRWAPSIRLAWLSMALSVGIMAAFGWLVLGLPVGAAILLGAILAPTDPVLATDVQVRHAGDKDQLRFGLTCEAGMNDGSAFPLVMLGLGLLGLHELGEFGWRWVLVDVLWATSSAVLIGIAGGALLARLGWALRGKDPRHEVLDDLVGLGLIAVVYGLSASLHSWGFLAVFFAGVALRQTELKLAGMPKDKHGLREAIPPSGGGASAGTARAEDGSEIPLTVSGESLIFKEHLERLSELTLVLLLGAAVNTHSWDWRGWGTALFLFVVARPLSVMLGLAGSAARGRVRGITAWFGVRGIGSVYYLMYAVNHGLPPALARDLIDITLVVIMLSIVVHGTSVKPLFDRFWPT</sequence>
<proteinExistence type="predicted"/>
<dbReference type="OrthoDB" id="9810860at2"/>
<dbReference type="PANTHER" id="PTHR32507">
    <property type="entry name" value="NA(+)/H(+) ANTIPORTER 1"/>
    <property type="match status" value="1"/>
</dbReference>
<keyword evidence="6 9" id="KW-1133">Transmembrane helix</keyword>